<feature type="region of interest" description="Disordered" evidence="1">
    <location>
        <begin position="1"/>
        <end position="24"/>
    </location>
</feature>
<feature type="compositionally biased region" description="Basic and acidic residues" evidence="1">
    <location>
        <begin position="14"/>
        <end position="23"/>
    </location>
</feature>
<reference evidence="2" key="1">
    <citation type="submission" date="2014-12" db="EMBL/GenBank/DDBJ databases">
        <title>Insight into the proteome of Arion vulgaris.</title>
        <authorList>
            <person name="Aradska J."/>
            <person name="Bulat T."/>
            <person name="Smidak R."/>
            <person name="Sarate P."/>
            <person name="Gangsoo J."/>
            <person name="Sialana F."/>
            <person name="Bilban M."/>
            <person name="Lubec G."/>
        </authorList>
    </citation>
    <scope>NUCLEOTIDE SEQUENCE</scope>
    <source>
        <tissue evidence="2">Skin</tissue>
    </source>
</reference>
<sequence>SAQEACTRDWISGESDKTQDKHRGPFCKVSSRRDIQCESLVNKTDSPVACRASSFQHKAEI</sequence>
<gene>
    <name evidence="2" type="primary">ORF11948</name>
</gene>
<evidence type="ECO:0000256" key="1">
    <source>
        <dbReference type="SAM" id="MobiDB-lite"/>
    </source>
</evidence>
<organism evidence="2">
    <name type="scientific">Arion vulgaris</name>
    <dbReference type="NCBI Taxonomy" id="1028688"/>
    <lineage>
        <taxon>Eukaryota</taxon>
        <taxon>Metazoa</taxon>
        <taxon>Spiralia</taxon>
        <taxon>Lophotrochozoa</taxon>
        <taxon>Mollusca</taxon>
        <taxon>Gastropoda</taxon>
        <taxon>Heterobranchia</taxon>
        <taxon>Euthyneura</taxon>
        <taxon>Panpulmonata</taxon>
        <taxon>Eupulmonata</taxon>
        <taxon>Stylommatophora</taxon>
        <taxon>Helicina</taxon>
        <taxon>Arionoidea</taxon>
        <taxon>Arionidae</taxon>
        <taxon>Arion</taxon>
    </lineage>
</organism>
<evidence type="ECO:0000313" key="2">
    <source>
        <dbReference type="EMBL" id="CEK50895.1"/>
    </source>
</evidence>
<protein>
    <submittedName>
        <fullName evidence="2">Uncharacterized protein</fullName>
    </submittedName>
</protein>
<feature type="non-terminal residue" evidence="2">
    <location>
        <position position="1"/>
    </location>
</feature>
<dbReference type="AlphaFoldDB" id="A0A0B6Y5W1"/>
<dbReference type="EMBL" id="HACG01004030">
    <property type="protein sequence ID" value="CEK50895.1"/>
    <property type="molecule type" value="Transcribed_RNA"/>
</dbReference>
<accession>A0A0B6Y5W1</accession>
<name>A0A0B6Y5W1_9EUPU</name>
<proteinExistence type="predicted"/>